<evidence type="ECO:0000259" key="1">
    <source>
        <dbReference type="Pfam" id="PF10988"/>
    </source>
</evidence>
<feature type="domain" description="Putative auto-transporter adhesin head GIN" evidence="1">
    <location>
        <begin position="40"/>
        <end position="232"/>
    </location>
</feature>
<sequence>MKKIIYTLSLMFVFACNSEDASDCFQTEGHLVQQEIVVNPFENILVNRDIELIIKEGLDYEVIVETGKNLLNDVEAIVVGNELQLTDNNGCNYVRSYGITKVYVTAPNIKEIRNSSQYEISSNGILTYPDLTLISEDFNAPGSFTVGDFRLQVNNDKLTVVSNNISSFYISGNVNNLFVGFYAGAGRFEGENLVAQNVDVFHRGSNDMIVNPQISLTGILNGTGNLISVNQPPIVDVETPYIGQLIFN</sequence>
<dbReference type="EMBL" id="SUPL01000002">
    <property type="protein sequence ID" value="TJY36982.1"/>
    <property type="molecule type" value="Genomic_DNA"/>
</dbReference>
<evidence type="ECO:0000313" key="3">
    <source>
        <dbReference type="Proteomes" id="UP000307657"/>
    </source>
</evidence>
<proteinExistence type="predicted"/>
<dbReference type="OrthoDB" id="1466971at2"/>
<dbReference type="PROSITE" id="PS51257">
    <property type="entry name" value="PROKAR_LIPOPROTEIN"/>
    <property type="match status" value="1"/>
</dbReference>
<reference evidence="2 3" key="1">
    <citation type="submission" date="2019-04" db="EMBL/GenBank/DDBJ databases">
        <title>Lacinutrix sp. nov., isolated from marine water.</title>
        <authorList>
            <person name="Kim W."/>
        </authorList>
    </citation>
    <scope>NUCLEOTIDE SEQUENCE [LARGE SCALE GENOMIC DNA]</scope>
    <source>
        <strain evidence="2 3">CAU 1491</strain>
    </source>
</reference>
<comment type="caution">
    <text evidence="2">The sequence shown here is derived from an EMBL/GenBank/DDBJ whole genome shotgun (WGS) entry which is preliminary data.</text>
</comment>
<accession>A0A4U0F2Q8</accession>
<dbReference type="Proteomes" id="UP000307657">
    <property type="component" value="Unassembled WGS sequence"/>
</dbReference>
<dbReference type="AlphaFoldDB" id="A0A4U0F2Q8"/>
<name>A0A4U0F2Q8_9FLAO</name>
<protein>
    <submittedName>
        <fullName evidence="2">DUF2807 domain-containing protein</fullName>
    </submittedName>
</protein>
<dbReference type="Pfam" id="PF10988">
    <property type="entry name" value="DUF2807"/>
    <property type="match status" value="1"/>
</dbReference>
<gene>
    <name evidence="2" type="ORF">E5167_03295</name>
</gene>
<dbReference type="RefSeq" id="WP_136841033.1">
    <property type="nucleotide sequence ID" value="NZ_SUPL01000002.1"/>
</dbReference>
<organism evidence="2 3">
    <name type="scientific">Pontimicrobium aquaticum</name>
    <dbReference type="NCBI Taxonomy" id="2565367"/>
    <lineage>
        <taxon>Bacteria</taxon>
        <taxon>Pseudomonadati</taxon>
        <taxon>Bacteroidota</taxon>
        <taxon>Flavobacteriia</taxon>
        <taxon>Flavobacteriales</taxon>
        <taxon>Flavobacteriaceae</taxon>
        <taxon>Pontimicrobium</taxon>
    </lineage>
</organism>
<evidence type="ECO:0000313" key="2">
    <source>
        <dbReference type="EMBL" id="TJY36982.1"/>
    </source>
</evidence>
<dbReference type="InterPro" id="IPR021255">
    <property type="entry name" value="DUF2807"/>
</dbReference>
<keyword evidence="3" id="KW-1185">Reference proteome</keyword>
<dbReference type="Gene3D" id="2.160.20.120">
    <property type="match status" value="1"/>
</dbReference>